<feature type="chain" id="PRO_5013152749" evidence="1">
    <location>
        <begin position="16"/>
        <end position="145"/>
    </location>
</feature>
<reference evidence="2" key="1">
    <citation type="journal article" date="2007" name="Proc. Natl. Acad. Sci. U.S.A.">
        <title>Spliced leader RNA trans-splicing in dinoflagellates.</title>
        <authorList>
            <person name="Zhang H."/>
            <person name="Hou Y."/>
            <person name="Miranda L."/>
            <person name="Campbell D.A."/>
            <person name="Sturm N.R."/>
            <person name="Gaasterland T."/>
            <person name="Lin S."/>
        </authorList>
    </citation>
    <scope>NUCLEOTIDE SEQUENCE</scope>
    <source>
        <strain evidence="2">Pma_cDNA9</strain>
    </source>
</reference>
<evidence type="ECO:0000256" key="1">
    <source>
        <dbReference type="SAM" id="SignalP"/>
    </source>
</evidence>
<keyword evidence="1" id="KW-0732">Signal</keyword>
<sequence>MRILVGLIVVVAVNAILNSKPSGNYCNSSEIFPKGQIDIWISMPDSHEFNIEATWIPFTSGRVRRGIEHGVPYSYDDSTKYVTVTDTSKLQDLITKIDAPLKASDLARLRYDGTRLLVVALKNFPLGRCSPRSVTQFSLRSVRIS</sequence>
<proteinExistence type="evidence at transcript level"/>
<evidence type="ECO:0000313" key="2">
    <source>
        <dbReference type="EMBL" id="ABV22188.1"/>
    </source>
</evidence>
<dbReference type="EMBL" id="EF134074">
    <property type="protein sequence ID" value="ABV22188.1"/>
    <property type="molecule type" value="mRNA"/>
</dbReference>
<accession>A7YXQ9</accession>
<dbReference type="AlphaFoldDB" id="A7YXQ9"/>
<name>A7YXQ9_9ALVE</name>
<feature type="signal peptide" evidence="1">
    <location>
        <begin position="1"/>
        <end position="15"/>
    </location>
</feature>
<protein>
    <submittedName>
        <fullName evidence="2">Uncharacterized protein</fullName>
    </submittedName>
</protein>
<organism evidence="2">
    <name type="scientific">Perkinsus marinus</name>
    <dbReference type="NCBI Taxonomy" id="31276"/>
    <lineage>
        <taxon>Eukaryota</taxon>
        <taxon>Sar</taxon>
        <taxon>Alveolata</taxon>
        <taxon>Perkinsozoa</taxon>
        <taxon>Perkinsea</taxon>
        <taxon>Perkinsida</taxon>
        <taxon>Perkinsidae</taxon>
        <taxon>Perkinsus</taxon>
    </lineage>
</organism>